<organism evidence="3 4">
    <name type="scientific">Mucuna pruriens</name>
    <name type="common">Velvet bean</name>
    <name type="synonym">Dolichos pruriens</name>
    <dbReference type="NCBI Taxonomy" id="157652"/>
    <lineage>
        <taxon>Eukaryota</taxon>
        <taxon>Viridiplantae</taxon>
        <taxon>Streptophyta</taxon>
        <taxon>Embryophyta</taxon>
        <taxon>Tracheophyta</taxon>
        <taxon>Spermatophyta</taxon>
        <taxon>Magnoliopsida</taxon>
        <taxon>eudicotyledons</taxon>
        <taxon>Gunneridae</taxon>
        <taxon>Pentapetalae</taxon>
        <taxon>rosids</taxon>
        <taxon>fabids</taxon>
        <taxon>Fabales</taxon>
        <taxon>Fabaceae</taxon>
        <taxon>Papilionoideae</taxon>
        <taxon>50 kb inversion clade</taxon>
        <taxon>NPAAA clade</taxon>
        <taxon>indigoferoid/millettioid clade</taxon>
        <taxon>Phaseoleae</taxon>
        <taxon>Mucuna</taxon>
    </lineage>
</organism>
<evidence type="ECO:0000313" key="4">
    <source>
        <dbReference type="Proteomes" id="UP000257109"/>
    </source>
</evidence>
<keyword evidence="1" id="KW-0511">Multifunctional enzyme</keyword>
<proteinExistence type="predicted"/>
<dbReference type="AlphaFoldDB" id="A0A371HX89"/>
<dbReference type="GO" id="GO:0003824">
    <property type="term" value="F:catalytic activity"/>
    <property type="evidence" value="ECO:0007669"/>
    <property type="project" value="UniProtKB-KW"/>
</dbReference>
<dbReference type="InterPro" id="IPR043502">
    <property type="entry name" value="DNA/RNA_pol_sf"/>
</dbReference>
<evidence type="ECO:0000256" key="1">
    <source>
        <dbReference type="ARBA" id="ARBA00023268"/>
    </source>
</evidence>
<dbReference type="Proteomes" id="UP000257109">
    <property type="component" value="Unassembled WGS sequence"/>
</dbReference>
<name>A0A371HX89_MUCPR</name>
<dbReference type="EMBL" id="QJKJ01001474">
    <property type="protein sequence ID" value="RDY07410.1"/>
    <property type="molecule type" value="Genomic_DNA"/>
</dbReference>
<feature type="non-terminal residue" evidence="3">
    <location>
        <position position="1"/>
    </location>
</feature>
<dbReference type="InterPro" id="IPR041577">
    <property type="entry name" value="RT_RNaseH_2"/>
</dbReference>
<keyword evidence="4" id="KW-1185">Reference proteome</keyword>
<sequence>MCVLYHEVTFLGFVVGSHAVKVDEEKVKIIQDWPTPKIMGEIRSLHGLQVFIEDLELRESLPTLKKRLTQAPILALPKFSKSFELECDASSIGIGAMIIKEGHPIAYFGEKLKGVQLNNSTYDQELYALVRALQT</sequence>
<accession>A0A371HX89</accession>
<gene>
    <name evidence="3" type="primary">pol</name>
    <name evidence="3" type="ORF">CR513_08488</name>
</gene>
<dbReference type="OrthoDB" id="846606at2759"/>
<evidence type="ECO:0000313" key="3">
    <source>
        <dbReference type="EMBL" id="RDY07410.1"/>
    </source>
</evidence>
<dbReference type="STRING" id="157652.A0A371HX89"/>
<dbReference type="PANTHER" id="PTHR37984:SF5">
    <property type="entry name" value="PROTEIN NYNRIN-LIKE"/>
    <property type="match status" value="1"/>
</dbReference>
<comment type="caution">
    <text evidence="3">The sequence shown here is derived from an EMBL/GenBank/DDBJ whole genome shotgun (WGS) entry which is preliminary data.</text>
</comment>
<dbReference type="PANTHER" id="PTHR37984">
    <property type="entry name" value="PROTEIN CBG26694"/>
    <property type="match status" value="1"/>
</dbReference>
<feature type="domain" description="Reverse transcriptase/retrotransposon-derived protein RNase H-like" evidence="2">
    <location>
        <begin position="58"/>
        <end position="134"/>
    </location>
</feature>
<dbReference type="SUPFAM" id="SSF56672">
    <property type="entry name" value="DNA/RNA polymerases"/>
    <property type="match status" value="1"/>
</dbReference>
<evidence type="ECO:0000259" key="2">
    <source>
        <dbReference type="Pfam" id="PF17919"/>
    </source>
</evidence>
<dbReference type="Pfam" id="PF17919">
    <property type="entry name" value="RT_RNaseH_2"/>
    <property type="match status" value="1"/>
</dbReference>
<dbReference type="InterPro" id="IPR050951">
    <property type="entry name" value="Retrovirus_Pol_polyprotein"/>
</dbReference>
<reference evidence="3" key="1">
    <citation type="submission" date="2018-05" db="EMBL/GenBank/DDBJ databases">
        <title>Draft genome of Mucuna pruriens seed.</title>
        <authorList>
            <person name="Nnadi N.E."/>
            <person name="Vos R."/>
            <person name="Hasami M.H."/>
            <person name="Devisetty U.K."/>
            <person name="Aguiy J.C."/>
        </authorList>
    </citation>
    <scope>NUCLEOTIDE SEQUENCE [LARGE SCALE GENOMIC DNA]</scope>
    <source>
        <strain evidence="3">JCA_2017</strain>
    </source>
</reference>
<protein>
    <submittedName>
        <fullName evidence="3">Retrovirus-related Pol polyprotein from transposon 17.6</fullName>
    </submittedName>
</protein>